<keyword evidence="5" id="KW-1185">Reference proteome</keyword>
<comment type="caution">
    <text evidence="4">The sequence shown here is derived from an EMBL/GenBank/DDBJ whole genome shotgun (WGS) entry which is preliminary data.</text>
</comment>
<dbReference type="AlphaFoldDB" id="A0A3D9RPX8"/>
<dbReference type="OrthoDB" id="1706086at2"/>
<organism evidence="4 5">
    <name type="scientific">Paenibacillus taihuensis</name>
    <dbReference type="NCBI Taxonomy" id="1156355"/>
    <lineage>
        <taxon>Bacteria</taxon>
        <taxon>Bacillati</taxon>
        <taxon>Bacillota</taxon>
        <taxon>Bacilli</taxon>
        <taxon>Bacillales</taxon>
        <taxon>Paenibacillaceae</taxon>
        <taxon>Paenibacillus</taxon>
    </lineage>
</organism>
<keyword evidence="1 2" id="KW-0732">Signal</keyword>
<evidence type="ECO:0000313" key="5">
    <source>
        <dbReference type="Proteomes" id="UP000256304"/>
    </source>
</evidence>
<name>A0A3D9RPX8_9BACL</name>
<evidence type="ECO:0000256" key="2">
    <source>
        <dbReference type="SAM" id="SignalP"/>
    </source>
</evidence>
<reference evidence="4 5" key="1">
    <citation type="submission" date="2018-08" db="EMBL/GenBank/DDBJ databases">
        <title>Genomic Encyclopedia of Type Strains, Phase III (KMG-III): the genomes of soil and plant-associated and newly described type strains.</title>
        <authorList>
            <person name="Whitman W."/>
        </authorList>
    </citation>
    <scope>NUCLEOTIDE SEQUENCE [LARGE SCALE GENOMIC DNA]</scope>
    <source>
        <strain evidence="4 5">CGMCC 1.10966</strain>
    </source>
</reference>
<feature type="signal peptide" evidence="2">
    <location>
        <begin position="1"/>
        <end position="25"/>
    </location>
</feature>
<evidence type="ECO:0000259" key="3">
    <source>
        <dbReference type="PROSITE" id="PS51272"/>
    </source>
</evidence>
<accession>A0A3D9RPX8</accession>
<dbReference type="Pfam" id="PF13205">
    <property type="entry name" value="Big_5"/>
    <property type="match status" value="5"/>
</dbReference>
<evidence type="ECO:0000256" key="1">
    <source>
        <dbReference type="ARBA" id="ARBA00022729"/>
    </source>
</evidence>
<proteinExistence type="predicted"/>
<feature type="domain" description="SLH" evidence="3">
    <location>
        <begin position="78"/>
        <end position="141"/>
    </location>
</feature>
<dbReference type="Gene3D" id="2.60.40.1220">
    <property type="match status" value="5"/>
</dbReference>
<dbReference type="InterPro" id="IPR001119">
    <property type="entry name" value="SLH_dom"/>
</dbReference>
<dbReference type="RefSeq" id="WP_116190670.1">
    <property type="nucleotide sequence ID" value="NZ_QTTN01000024.1"/>
</dbReference>
<protein>
    <submittedName>
        <fullName evidence="4">S-layer family protein</fullName>
    </submittedName>
</protein>
<dbReference type="InterPro" id="IPR014755">
    <property type="entry name" value="Cu-Rt/internalin_Ig-like"/>
</dbReference>
<feature type="chain" id="PRO_5017686988" evidence="2">
    <location>
        <begin position="26"/>
        <end position="1114"/>
    </location>
</feature>
<dbReference type="Pfam" id="PF00395">
    <property type="entry name" value="SLH"/>
    <property type="match status" value="1"/>
</dbReference>
<gene>
    <name evidence="4" type="ORF">A8990_12470</name>
</gene>
<dbReference type="PROSITE" id="PS51272">
    <property type="entry name" value="SLH"/>
    <property type="match status" value="1"/>
</dbReference>
<sequence>MTVVRKLLIVWLLLTLAIPAITASAESLSTQDKFEVLKDQGVFMGLGDGSAGLNLSMTREQFAAVLYRLWGLADTDPARASFDDVLKSRWSFHEVEAVNQAGLMTGTALRKFSPATNVTVEQLAVVLVRAYGYQSGSSPVTGLVSPWARGSVSAALDHGFISYQSNYKLAATRGQLVDAAYAVYQQQHPQKLQVSTVQPLSNNIIQVNLKAAVTSVNLSSFSLRDDQGSVVAIKTALLSSDGKIVYITTGPQNGYVYHTLTVDGTGWRYYSIWDNNGGTGNTDTTRPTITNVESLGARTIRLTFSEQVSRSSAENANYYDIVTGNLDLNGFTLSSDLRTVTITTSTQENGYQYRLAVSGVKDLSGNTMISRSDLYFYGIYDLDGSKPTVVSVTGQNNSTVQVVFNEKVDASDARDVSNYSINNDLRVTRAILASDGKTVTLYTGEQENGKEYKLTIRGIADLAGNVMNTRRDVVFKGTNDHDKPYIQSVTVLSNSTIEVQFSEKVNADQAKQGSNYTINNNLRVTNVILEADGDAVILTTTKQTDAVLYTLTVQGISDLAGNVMDKATNLYFGGFVDHTLPTVVGIQAAARQVVLTFSERLDAGTANRASNYKLGGNLGDVKSAVYDDAKKTVTLTTNAQTPGGVYSVTINQVYDLSGNAIAADTRIQFVGSDRETADSIELQKLEVVNQNTVQATFSRALSDSEVASLDLTILKDNNRDVDTSGWSEYVVRKSGTNNVVVIQKRTDKSGNPSLFVAGHVYIGRISDLPGLVTKDGADQKVFPGTEKANDVPYVTQVSALNSRAIKVTFSEPVRGVNESGFSLLRDDDSTIGITGDSLNNTNSIVTEVTLYLDDDVKSGKTYRLRFKDNIKDAAGWNAIRTQEDSKPYQVVFAGTSTSNQAPAVTKIVSSDRYTFEIQFSEPVRLDKSGGFSLYEVSSGDEVDIHSSGNASYVLSSDRKAITVYLNADRLDPLKSNQRYRLEYDSNHGRIVDDQGAALADSDNSSVYIYTASSAANAIPSIAKVDAQGTYIKITFSEPIKGYTDETNFFNIVVDGKAVNPTEGSLDGQTIVLKVPSLDSGKIGTIKFTSNGVDSIRDYNSLSPDSDAVFTFGVQ</sequence>
<dbReference type="InterPro" id="IPR032812">
    <property type="entry name" value="SbsA_Ig"/>
</dbReference>
<evidence type="ECO:0000313" key="4">
    <source>
        <dbReference type="EMBL" id="REE78793.1"/>
    </source>
</evidence>
<dbReference type="Proteomes" id="UP000256304">
    <property type="component" value="Unassembled WGS sequence"/>
</dbReference>
<dbReference type="EMBL" id="QTTN01000024">
    <property type="protein sequence ID" value="REE78793.1"/>
    <property type="molecule type" value="Genomic_DNA"/>
</dbReference>